<dbReference type="EMBL" id="RBWX01000007">
    <property type="protein sequence ID" value="RKS91696.1"/>
    <property type="molecule type" value="Genomic_DNA"/>
</dbReference>
<evidence type="ECO:0000259" key="14">
    <source>
        <dbReference type="PROSITE" id="PS50137"/>
    </source>
</evidence>
<dbReference type="SUPFAM" id="SSF69065">
    <property type="entry name" value="RNase III domain-like"/>
    <property type="match status" value="1"/>
</dbReference>
<dbReference type="RefSeq" id="WP_243445401.1">
    <property type="nucleotide sequence ID" value="NZ_AP018711.1"/>
</dbReference>
<dbReference type="GO" id="GO:0004525">
    <property type="term" value="F:ribonuclease III activity"/>
    <property type="evidence" value="ECO:0007669"/>
    <property type="project" value="UniProtKB-UniRule"/>
</dbReference>
<comment type="function">
    <text evidence="13">Digests double-stranded RNA. Involved in the processing of primary rRNA transcript to yield the immediate precursors to the large and small rRNAs (23S and 16S). Processes some mRNAs, and tRNAs when they are encoded in the rRNA operon. Processes pre-crRNA and tracrRNA of type II CRISPR loci if present in the organism.</text>
</comment>
<keyword evidence="4 13" id="KW-0698">rRNA processing</keyword>
<dbReference type="AlphaFoldDB" id="A0AAD1G191"/>
<feature type="binding site" evidence="13">
    <location>
        <position position="111"/>
    </location>
    <ligand>
        <name>Mg(2+)</name>
        <dbReference type="ChEBI" id="CHEBI:18420"/>
    </ligand>
</feature>
<keyword evidence="10 13" id="KW-0378">Hydrolase</keyword>
<dbReference type="KEGG" id="smic:SmB9_23350"/>
<keyword evidence="7 13" id="KW-0540">Nuclease</keyword>
<evidence type="ECO:0000256" key="5">
    <source>
        <dbReference type="ARBA" id="ARBA00022664"/>
    </source>
</evidence>
<keyword evidence="13" id="KW-0699">rRNA-binding</keyword>
<comment type="cofactor">
    <cofactor evidence="13">
        <name>Mg(2+)</name>
        <dbReference type="ChEBI" id="CHEBI:18420"/>
    </cofactor>
</comment>
<sequence>MDSTAWARGALGHDFSDTKLLETALTHGGGRKRNYERLEFLGDRVLGCVVAAWLYQRFDETEGELARRFAALVDRGTCAVVARAVGVPAMIRMETAARQAGVHRSDNVLGDICEALIGALYVDGGLAAAESFIHAQWAAHLDRPASAPRDPKSALQEWAQAKRLPIPSYEVVGRSGPDHAPSFRVRVTVRGYTPEEAEGSSKQEAEKQAAIALLARETGE</sequence>
<evidence type="ECO:0000256" key="7">
    <source>
        <dbReference type="ARBA" id="ARBA00022722"/>
    </source>
</evidence>
<protein>
    <recommendedName>
        <fullName evidence="13">Ribonuclease 3</fullName>
        <ecNumber evidence="13">3.1.26.3</ecNumber>
    </recommendedName>
    <alternativeName>
        <fullName evidence="13">Ribonuclease III</fullName>
        <shortName evidence="13">RNase III</shortName>
    </alternativeName>
</protein>
<evidence type="ECO:0000256" key="12">
    <source>
        <dbReference type="ARBA" id="ARBA00022884"/>
    </source>
</evidence>
<dbReference type="Proteomes" id="UP000275727">
    <property type="component" value="Chromosome"/>
</dbReference>
<name>A0AAD1G191_SPHMI</name>
<evidence type="ECO:0000256" key="3">
    <source>
        <dbReference type="ARBA" id="ARBA00022490"/>
    </source>
</evidence>
<dbReference type="EMBL" id="AP018711">
    <property type="protein sequence ID" value="BBE34677.1"/>
    <property type="molecule type" value="Genomic_DNA"/>
</dbReference>
<reference evidence="16 18" key="1">
    <citation type="submission" date="2018-06" db="EMBL/GenBank/DDBJ databases">
        <title>Complete Genome Sequence of the Microcystin-Degrading Bacterium Sphingosinicella microcystinivorans Strain B-9.</title>
        <authorList>
            <person name="Jin H."/>
            <person name="Nishizawa T."/>
            <person name="Guo Y."/>
            <person name="Nishizawa A."/>
            <person name="Park H."/>
            <person name="Kato H."/>
            <person name="Tsuji K."/>
            <person name="Harada K."/>
        </authorList>
    </citation>
    <scope>NUCLEOTIDE SEQUENCE [LARGE SCALE GENOMIC DNA]</scope>
    <source>
        <strain evidence="16 18">B9</strain>
    </source>
</reference>
<evidence type="ECO:0000313" key="18">
    <source>
        <dbReference type="Proteomes" id="UP000275727"/>
    </source>
</evidence>
<dbReference type="InterPro" id="IPR014720">
    <property type="entry name" value="dsRBD_dom"/>
</dbReference>
<feature type="domain" description="RNase III" evidence="15">
    <location>
        <begin position="11"/>
        <end position="125"/>
    </location>
</feature>
<evidence type="ECO:0000256" key="2">
    <source>
        <dbReference type="ARBA" id="ARBA00010183"/>
    </source>
</evidence>
<dbReference type="PROSITE" id="PS50137">
    <property type="entry name" value="DS_RBD"/>
    <property type="match status" value="1"/>
</dbReference>
<dbReference type="InterPro" id="IPR000999">
    <property type="entry name" value="RNase_III_dom"/>
</dbReference>
<dbReference type="GO" id="GO:0019843">
    <property type="term" value="F:rRNA binding"/>
    <property type="evidence" value="ECO:0007669"/>
    <property type="project" value="UniProtKB-KW"/>
</dbReference>
<dbReference type="PANTHER" id="PTHR11207">
    <property type="entry name" value="RIBONUCLEASE III"/>
    <property type="match status" value="1"/>
</dbReference>
<evidence type="ECO:0000256" key="6">
    <source>
        <dbReference type="ARBA" id="ARBA00022694"/>
    </source>
</evidence>
<dbReference type="GO" id="GO:0046872">
    <property type="term" value="F:metal ion binding"/>
    <property type="evidence" value="ECO:0007669"/>
    <property type="project" value="UniProtKB-KW"/>
</dbReference>
<comment type="subcellular location">
    <subcellularLocation>
        <location evidence="13">Cytoplasm</location>
    </subcellularLocation>
</comment>
<comment type="catalytic activity">
    <reaction evidence="1 13">
        <text>Endonucleolytic cleavage to 5'-phosphomonoester.</text>
        <dbReference type="EC" id="3.1.26.3"/>
    </reaction>
</comment>
<keyword evidence="12 13" id="KW-0694">RNA-binding</keyword>
<accession>A0AAD1G191</accession>
<dbReference type="GO" id="GO:0008033">
    <property type="term" value="P:tRNA processing"/>
    <property type="evidence" value="ECO:0007669"/>
    <property type="project" value="UniProtKB-KW"/>
</dbReference>
<dbReference type="HAMAP" id="MF_00104">
    <property type="entry name" value="RNase_III"/>
    <property type="match status" value="1"/>
</dbReference>
<reference evidence="17 19" key="2">
    <citation type="submission" date="2018-10" db="EMBL/GenBank/DDBJ databases">
        <title>Genomic Encyclopedia of Type Strains, Phase IV (KMG-IV): sequencing the most valuable type-strain genomes for metagenomic binning, comparative biology and taxonomic classification.</title>
        <authorList>
            <person name="Goeker M."/>
        </authorList>
    </citation>
    <scope>NUCLEOTIDE SEQUENCE [LARGE SCALE GENOMIC DNA]</scope>
    <source>
        <strain evidence="17 19">DSM 19791</strain>
    </source>
</reference>
<dbReference type="PROSITE" id="PS50142">
    <property type="entry name" value="RNASE_3_2"/>
    <property type="match status" value="1"/>
</dbReference>
<comment type="subunit">
    <text evidence="13">Homodimer.</text>
</comment>
<dbReference type="PANTHER" id="PTHR11207:SF0">
    <property type="entry name" value="RIBONUCLEASE 3"/>
    <property type="match status" value="1"/>
</dbReference>
<evidence type="ECO:0000256" key="11">
    <source>
        <dbReference type="ARBA" id="ARBA00022842"/>
    </source>
</evidence>
<dbReference type="Gene3D" id="3.30.160.20">
    <property type="match status" value="1"/>
</dbReference>
<feature type="binding site" evidence="13">
    <location>
        <position position="39"/>
    </location>
    <ligand>
        <name>Mg(2+)</name>
        <dbReference type="ChEBI" id="CHEBI:18420"/>
    </ligand>
</feature>
<keyword evidence="5 13" id="KW-0507">mRNA processing</keyword>
<proteinExistence type="inferred from homology"/>
<keyword evidence="9 13" id="KW-0255">Endonuclease</keyword>
<comment type="similarity">
    <text evidence="2">Belongs to the ribonuclease III family.</text>
</comment>
<keyword evidence="3 13" id="KW-0963">Cytoplasm</keyword>
<evidence type="ECO:0000256" key="9">
    <source>
        <dbReference type="ARBA" id="ARBA00022759"/>
    </source>
</evidence>
<evidence type="ECO:0000256" key="4">
    <source>
        <dbReference type="ARBA" id="ARBA00022552"/>
    </source>
</evidence>
<dbReference type="EC" id="3.1.26.3" evidence="13"/>
<dbReference type="Pfam" id="PF00035">
    <property type="entry name" value="dsrm"/>
    <property type="match status" value="1"/>
</dbReference>
<feature type="domain" description="DRBM" evidence="14">
    <location>
        <begin position="150"/>
        <end position="219"/>
    </location>
</feature>
<dbReference type="NCBIfam" id="TIGR02191">
    <property type="entry name" value="RNaseIII"/>
    <property type="match status" value="1"/>
</dbReference>
<feature type="binding site" evidence="13">
    <location>
        <position position="114"/>
    </location>
    <ligand>
        <name>Mg(2+)</name>
        <dbReference type="ChEBI" id="CHEBI:18420"/>
    </ligand>
</feature>
<evidence type="ECO:0000256" key="8">
    <source>
        <dbReference type="ARBA" id="ARBA00022723"/>
    </source>
</evidence>
<dbReference type="GO" id="GO:0010468">
    <property type="term" value="P:regulation of gene expression"/>
    <property type="evidence" value="ECO:0007669"/>
    <property type="project" value="TreeGrafter"/>
</dbReference>
<dbReference type="SUPFAM" id="SSF54768">
    <property type="entry name" value="dsRNA-binding domain-like"/>
    <property type="match status" value="1"/>
</dbReference>
<dbReference type="Proteomes" id="UP000276029">
    <property type="component" value="Unassembled WGS sequence"/>
</dbReference>
<dbReference type="GO" id="GO:0005737">
    <property type="term" value="C:cytoplasm"/>
    <property type="evidence" value="ECO:0007669"/>
    <property type="project" value="UniProtKB-SubCell"/>
</dbReference>
<evidence type="ECO:0000313" key="17">
    <source>
        <dbReference type="EMBL" id="RKS91696.1"/>
    </source>
</evidence>
<evidence type="ECO:0000259" key="15">
    <source>
        <dbReference type="PROSITE" id="PS50142"/>
    </source>
</evidence>
<organism evidence="16 18">
    <name type="scientific">Sphingosinicella microcystinivorans</name>
    <dbReference type="NCBI Taxonomy" id="335406"/>
    <lineage>
        <taxon>Bacteria</taxon>
        <taxon>Pseudomonadati</taxon>
        <taxon>Pseudomonadota</taxon>
        <taxon>Alphaproteobacteria</taxon>
        <taxon>Sphingomonadales</taxon>
        <taxon>Sphingosinicellaceae</taxon>
        <taxon>Sphingosinicella</taxon>
    </lineage>
</organism>
<gene>
    <name evidence="13 16" type="primary">rnc</name>
    <name evidence="17" type="ORF">DFR51_1262</name>
    <name evidence="16" type="ORF">SmB9_23350</name>
</gene>
<dbReference type="GO" id="GO:0003725">
    <property type="term" value="F:double-stranded RNA binding"/>
    <property type="evidence" value="ECO:0007669"/>
    <property type="project" value="TreeGrafter"/>
</dbReference>
<evidence type="ECO:0000256" key="13">
    <source>
        <dbReference type="HAMAP-Rule" id="MF_00104"/>
    </source>
</evidence>
<feature type="active site" evidence="13">
    <location>
        <position position="114"/>
    </location>
</feature>
<keyword evidence="6 13" id="KW-0819">tRNA processing</keyword>
<evidence type="ECO:0000313" key="16">
    <source>
        <dbReference type="EMBL" id="BBE34677.1"/>
    </source>
</evidence>
<dbReference type="GO" id="GO:0006397">
    <property type="term" value="P:mRNA processing"/>
    <property type="evidence" value="ECO:0007669"/>
    <property type="project" value="UniProtKB-UniRule"/>
</dbReference>
<keyword evidence="11 13" id="KW-0460">Magnesium</keyword>
<dbReference type="CDD" id="cd10845">
    <property type="entry name" value="DSRM_RNAse_III_family"/>
    <property type="match status" value="1"/>
</dbReference>
<dbReference type="InterPro" id="IPR011907">
    <property type="entry name" value="RNase_III"/>
</dbReference>
<dbReference type="FunFam" id="3.30.160.20:FF:000003">
    <property type="entry name" value="Ribonuclease 3"/>
    <property type="match status" value="1"/>
</dbReference>
<dbReference type="CDD" id="cd00593">
    <property type="entry name" value="RIBOc"/>
    <property type="match status" value="1"/>
</dbReference>
<dbReference type="InterPro" id="IPR036389">
    <property type="entry name" value="RNase_III_sf"/>
</dbReference>
<dbReference type="PROSITE" id="PS00517">
    <property type="entry name" value="RNASE_3_1"/>
    <property type="match status" value="1"/>
</dbReference>
<dbReference type="GO" id="GO:0006364">
    <property type="term" value="P:rRNA processing"/>
    <property type="evidence" value="ECO:0007669"/>
    <property type="project" value="UniProtKB-UniRule"/>
</dbReference>
<dbReference type="SMART" id="SM00358">
    <property type="entry name" value="DSRM"/>
    <property type="match status" value="1"/>
</dbReference>
<dbReference type="SMART" id="SM00535">
    <property type="entry name" value="RIBOc"/>
    <property type="match status" value="1"/>
</dbReference>
<keyword evidence="8 13" id="KW-0479">Metal-binding</keyword>
<evidence type="ECO:0000256" key="10">
    <source>
        <dbReference type="ARBA" id="ARBA00022801"/>
    </source>
</evidence>
<keyword evidence="19" id="KW-1185">Reference proteome</keyword>
<dbReference type="Pfam" id="PF14622">
    <property type="entry name" value="Ribonucleas_3_3"/>
    <property type="match status" value="1"/>
</dbReference>
<feature type="active site" evidence="13">
    <location>
        <position position="43"/>
    </location>
</feature>
<evidence type="ECO:0000313" key="19">
    <source>
        <dbReference type="Proteomes" id="UP000276029"/>
    </source>
</evidence>
<evidence type="ECO:0000256" key="1">
    <source>
        <dbReference type="ARBA" id="ARBA00000109"/>
    </source>
</evidence>
<dbReference type="Gene3D" id="1.10.1520.10">
    <property type="entry name" value="Ribonuclease III domain"/>
    <property type="match status" value="1"/>
</dbReference>